<dbReference type="Proteomes" id="UP001178281">
    <property type="component" value="Unassembled WGS sequence"/>
</dbReference>
<dbReference type="RefSeq" id="WP_305112482.1">
    <property type="nucleotide sequence ID" value="NZ_JAUTIX010000008.1"/>
</dbReference>
<comment type="similarity">
    <text evidence="1">Belongs to the ABC-4 integral membrane protein family.</text>
</comment>
<gene>
    <name evidence="4" type="ORF">Q7X28_18925</name>
</gene>
<evidence type="ECO:0000256" key="1">
    <source>
        <dbReference type="ARBA" id="ARBA00038076"/>
    </source>
</evidence>
<feature type="transmembrane region" description="Helical" evidence="2">
    <location>
        <begin position="321"/>
        <end position="340"/>
    </location>
</feature>
<feature type="transmembrane region" description="Helical" evidence="2">
    <location>
        <begin position="23"/>
        <end position="44"/>
    </location>
</feature>
<feature type="transmembrane region" description="Helical" evidence="2">
    <location>
        <begin position="273"/>
        <end position="301"/>
    </location>
</feature>
<keyword evidence="5" id="KW-1185">Reference proteome</keyword>
<name>A0AA90NSG9_9ACTN</name>
<evidence type="ECO:0000259" key="3">
    <source>
        <dbReference type="Pfam" id="PF12704"/>
    </source>
</evidence>
<evidence type="ECO:0000313" key="5">
    <source>
        <dbReference type="Proteomes" id="UP001178281"/>
    </source>
</evidence>
<protein>
    <recommendedName>
        <fullName evidence="3">MacB-like periplasmic core domain-containing protein</fullName>
    </recommendedName>
</protein>
<feature type="transmembrane region" description="Helical" evidence="2">
    <location>
        <begin position="739"/>
        <end position="763"/>
    </location>
</feature>
<sequence>MTSASGVALPTAWKLLRQSGRQAVLVAVLALALQVAVVLPLTLWQEQRIAVGASVAATVPEGDVIATAPAPIPAAALAGVPAGVCAVGEVTGQVIAEPGAPDAPSVPAYHRAARGPCAGAGLADGVSRLTPGEGAGSFEVMGPDRTRVRVTAQPPVSAATTRFAVDDPALARTLLGTDADFSTVTLSGPGADSARIGAPEVRTAPRQAYIDQLAAAQVATTSFVKIIAEFFAVIVSACLLAALAFAATLLAMNQRPQLQILWRLGVPARTRAAILALQVAALVLAAAVGTIIVFAVIAAVVPPGWTALGTFTVDAMRATPATLLGSTLLVAVVLAGAFAFGMKLEQQDSASAPSRLRGLPLVPAAGVALVAGGGYLVLHPPGGAFTWIVVGHCLLVLGAFALCAPLLTLVSRLRSVGTFRGVLLPWFGFGGIARARTQARVVVAFLVFVSSLVAVVSVFASSTNASISRQIDANVGAQFVAEPKAGFEIDQADVTALRAVPGPGTVLAVSPQQVTGSGGPLSGIAIDGSLDAGALLVTLREGTQSLAPGGALLSESTAQRIGARTGGTAEIAGTEYRVGGVYADAPTLGDFVIAANPGSRYAYVLMTAPPQSDLRGALSPAVPTGTVRSIGDYQIQQARESRQILDALQQLSVISSLGLLLALAVVLGVLNAGRSGEWRALARLGLRRGRIVATIAVEATAIAVLSVIAGLAAGIVTGIGVGRYLASSGLSDIVVDPRLVGSAFLALTAVGVVVYVLTSLGVLRRISF</sequence>
<keyword evidence="2" id="KW-0812">Transmembrane</keyword>
<keyword evidence="2" id="KW-0472">Membrane</keyword>
<organism evidence="4 5">
    <name type="scientific">Tsukamurella strandjordii</name>
    <dbReference type="NCBI Taxonomy" id="147577"/>
    <lineage>
        <taxon>Bacteria</taxon>
        <taxon>Bacillati</taxon>
        <taxon>Actinomycetota</taxon>
        <taxon>Actinomycetes</taxon>
        <taxon>Mycobacteriales</taxon>
        <taxon>Tsukamurellaceae</taxon>
        <taxon>Tsukamurella</taxon>
    </lineage>
</organism>
<feature type="transmembrane region" description="Helical" evidence="2">
    <location>
        <begin position="361"/>
        <end position="378"/>
    </location>
</feature>
<evidence type="ECO:0000313" key="4">
    <source>
        <dbReference type="EMBL" id="MDP0399994.1"/>
    </source>
</evidence>
<feature type="transmembrane region" description="Helical" evidence="2">
    <location>
        <begin position="230"/>
        <end position="252"/>
    </location>
</feature>
<comment type="caution">
    <text evidence="4">The sequence shown here is derived from an EMBL/GenBank/DDBJ whole genome shotgun (WGS) entry which is preliminary data.</text>
</comment>
<feature type="transmembrane region" description="Helical" evidence="2">
    <location>
        <begin position="384"/>
        <end position="410"/>
    </location>
</feature>
<feature type="domain" description="MacB-like periplasmic core" evidence="3">
    <location>
        <begin position="449"/>
        <end position="595"/>
    </location>
</feature>
<keyword evidence="2" id="KW-1133">Transmembrane helix</keyword>
<feature type="transmembrane region" description="Helical" evidence="2">
    <location>
        <begin position="441"/>
        <end position="460"/>
    </location>
</feature>
<dbReference type="InterPro" id="IPR025857">
    <property type="entry name" value="MacB_PCD"/>
</dbReference>
<feature type="transmembrane region" description="Helical" evidence="2">
    <location>
        <begin position="691"/>
        <end position="719"/>
    </location>
</feature>
<feature type="transmembrane region" description="Helical" evidence="2">
    <location>
        <begin position="651"/>
        <end position="670"/>
    </location>
</feature>
<dbReference type="Pfam" id="PF12704">
    <property type="entry name" value="MacB_PCD"/>
    <property type="match status" value="1"/>
</dbReference>
<evidence type="ECO:0000256" key="2">
    <source>
        <dbReference type="SAM" id="Phobius"/>
    </source>
</evidence>
<dbReference type="EMBL" id="JAUTIX010000008">
    <property type="protein sequence ID" value="MDP0399994.1"/>
    <property type="molecule type" value="Genomic_DNA"/>
</dbReference>
<dbReference type="AlphaFoldDB" id="A0AA90NSG9"/>
<reference evidence="4" key="1">
    <citation type="submission" date="2023-08" db="EMBL/GenBank/DDBJ databases">
        <title>The draft genome of Tsukamurella strandjordii strain 050030.</title>
        <authorList>
            <person name="Zhao F."/>
            <person name="Feng Y."/>
            <person name="Zong Z."/>
        </authorList>
    </citation>
    <scope>NUCLEOTIDE SEQUENCE</scope>
    <source>
        <strain evidence="4">050030</strain>
    </source>
</reference>
<proteinExistence type="inferred from homology"/>
<accession>A0AA90NSG9</accession>